<accession>A0A1G2SMY0</accession>
<dbReference type="AlphaFoldDB" id="A0A1G2SMY0"/>
<feature type="domain" description="DUF2914" evidence="2">
    <location>
        <begin position="281"/>
        <end position="348"/>
    </location>
</feature>
<keyword evidence="1" id="KW-1133">Transmembrane helix</keyword>
<organism evidence="3 4">
    <name type="scientific">Candidatus Yonathbacteria bacterium RIFOXYD1_FULL_52_36</name>
    <dbReference type="NCBI Taxonomy" id="1802730"/>
    <lineage>
        <taxon>Bacteria</taxon>
        <taxon>Candidatus Yonathiibacteriota</taxon>
    </lineage>
</organism>
<evidence type="ECO:0000313" key="3">
    <source>
        <dbReference type="EMBL" id="OHA86048.1"/>
    </source>
</evidence>
<protein>
    <recommendedName>
        <fullName evidence="2">DUF2914 domain-containing protein</fullName>
    </recommendedName>
</protein>
<feature type="transmembrane region" description="Helical" evidence="1">
    <location>
        <begin position="132"/>
        <end position="155"/>
    </location>
</feature>
<feature type="transmembrane region" description="Helical" evidence="1">
    <location>
        <begin position="103"/>
        <end position="120"/>
    </location>
</feature>
<feature type="transmembrane region" description="Helical" evidence="1">
    <location>
        <begin position="196"/>
        <end position="213"/>
    </location>
</feature>
<dbReference type="EMBL" id="MHUZ01000010">
    <property type="protein sequence ID" value="OHA86048.1"/>
    <property type="molecule type" value="Genomic_DNA"/>
</dbReference>
<feature type="transmembrane region" description="Helical" evidence="1">
    <location>
        <begin position="71"/>
        <end position="97"/>
    </location>
</feature>
<evidence type="ECO:0000256" key="1">
    <source>
        <dbReference type="SAM" id="Phobius"/>
    </source>
</evidence>
<keyword evidence="1" id="KW-0472">Membrane</keyword>
<dbReference type="InterPro" id="IPR022606">
    <property type="entry name" value="DUF2914"/>
</dbReference>
<evidence type="ECO:0000313" key="4">
    <source>
        <dbReference type="Proteomes" id="UP000178168"/>
    </source>
</evidence>
<name>A0A1G2SMY0_9BACT</name>
<dbReference type="Pfam" id="PF11141">
    <property type="entry name" value="DUF2914"/>
    <property type="match status" value="1"/>
</dbReference>
<proteinExistence type="predicted"/>
<gene>
    <name evidence="3" type="ORF">A2591_01490</name>
</gene>
<reference evidence="3 4" key="1">
    <citation type="journal article" date="2016" name="Nat. Commun.">
        <title>Thousands of microbial genomes shed light on interconnected biogeochemical processes in an aquifer system.</title>
        <authorList>
            <person name="Anantharaman K."/>
            <person name="Brown C.T."/>
            <person name="Hug L.A."/>
            <person name="Sharon I."/>
            <person name="Castelle C.J."/>
            <person name="Probst A.J."/>
            <person name="Thomas B.C."/>
            <person name="Singh A."/>
            <person name="Wilkins M.J."/>
            <person name="Karaoz U."/>
            <person name="Brodie E.L."/>
            <person name="Williams K.H."/>
            <person name="Hubbard S.S."/>
            <person name="Banfield J.F."/>
        </authorList>
    </citation>
    <scope>NUCLEOTIDE SEQUENCE [LARGE SCALE GENOMIC DNA]</scope>
</reference>
<feature type="transmembrane region" description="Helical" evidence="1">
    <location>
        <begin position="18"/>
        <end position="34"/>
    </location>
</feature>
<feature type="transmembrane region" description="Helical" evidence="1">
    <location>
        <begin position="161"/>
        <end position="184"/>
    </location>
</feature>
<keyword evidence="1" id="KW-0812">Transmembrane</keyword>
<comment type="caution">
    <text evidence="3">The sequence shown here is derived from an EMBL/GenBank/DDBJ whole genome shotgun (WGS) entry which is preliminary data.</text>
</comment>
<evidence type="ECO:0000259" key="2">
    <source>
        <dbReference type="Pfam" id="PF11141"/>
    </source>
</evidence>
<dbReference type="Proteomes" id="UP000178168">
    <property type="component" value="Unassembled WGS sequence"/>
</dbReference>
<feature type="transmembrane region" description="Helical" evidence="1">
    <location>
        <begin position="40"/>
        <end position="59"/>
    </location>
</feature>
<sequence>MQASVLFKEWLWRYERHLSSLALVLGFIVDSLTLRRVDLLLENVVLVSYLGIAGAGIVLMHLHGAQKICGALVATASPLVPIAMQFAFGGLFSAFFIFYTRSAALGESWLFLVFLLALLIGNERFRARYTRLSFQVTIFFIALFSFFIFSVPVVVKTMGTLIFLLSGAVSLAVISFLVYLLRLIIPDNVHRAWKHIWRGIGGAYLVINLLYFANMIPPIPLALKDAGIYHGVTRTTDGTYEVLDEKRSLVELIKPYHTIHVVPGEPVYAWSAVFAPTKLSTTVLHRWQYFDEQKDSWVTTTQIPFSVSGGRDGGYRGYSYKTALTQGKWRVDVVTPGGQVVGRMKFTVHYVDTSPELHREAR</sequence>
<dbReference type="STRING" id="1802730.A2591_01490"/>